<dbReference type="AlphaFoldDB" id="A0A7W3XZ57"/>
<protein>
    <submittedName>
        <fullName evidence="1">Uncharacterized protein</fullName>
    </submittedName>
</protein>
<gene>
    <name evidence="1" type="ORF">FOE67_25250</name>
</gene>
<keyword evidence="2" id="KW-1185">Reference proteome</keyword>
<sequence length="149" mass="16494">MVEVTRLSTLVELDGERADPAEMAVSARLEAVLSDDRRIPLLDDRGWSESIHGGGVDIREFVSVGDIEETARTVVGPDEPGEDHTHEGMAADHWGHLADILRRHGVAAHPAELERLPHEVVLGERLREWLGRARPLPSWPDSWPDPGRG</sequence>
<dbReference type="EMBL" id="VKHS01001108">
    <property type="protein sequence ID" value="MBB0232704.1"/>
    <property type="molecule type" value="Genomic_DNA"/>
</dbReference>
<comment type="caution">
    <text evidence="1">The sequence shown here is derived from an EMBL/GenBank/DDBJ whole genome shotgun (WGS) entry which is preliminary data.</text>
</comment>
<dbReference type="Proteomes" id="UP000530234">
    <property type="component" value="Unassembled WGS sequence"/>
</dbReference>
<evidence type="ECO:0000313" key="1">
    <source>
        <dbReference type="EMBL" id="MBB0232704.1"/>
    </source>
</evidence>
<name>A0A7W3XZ57_9ACTN</name>
<proteinExistence type="predicted"/>
<evidence type="ECO:0000313" key="2">
    <source>
        <dbReference type="Proteomes" id="UP000530234"/>
    </source>
</evidence>
<organism evidence="1 2">
    <name type="scientific">Streptomyces calidiresistens</name>
    <dbReference type="NCBI Taxonomy" id="1485586"/>
    <lineage>
        <taxon>Bacteria</taxon>
        <taxon>Bacillati</taxon>
        <taxon>Actinomycetota</taxon>
        <taxon>Actinomycetes</taxon>
        <taxon>Kitasatosporales</taxon>
        <taxon>Streptomycetaceae</taxon>
        <taxon>Streptomyces</taxon>
    </lineage>
</organism>
<reference evidence="2" key="1">
    <citation type="submission" date="2019-10" db="EMBL/GenBank/DDBJ databases">
        <title>Streptomyces sp. nov., a novel actinobacterium isolated from alkaline environment.</title>
        <authorList>
            <person name="Golinska P."/>
        </authorList>
    </citation>
    <scope>NUCLEOTIDE SEQUENCE [LARGE SCALE GENOMIC DNA]</scope>
    <source>
        <strain evidence="2">DSM 42108</strain>
    </source>
</reference>
<accession>A0A7W3XZ57</accession>